<evidence type="ECO:0000313" key="3">
    <source>
        <dbReference type="Proteomes" id="UP000076927"/>
    </source>
</evidence>
<protein>
    <recommendedName>
        <fullName evidence="4">DUF2157 domain-containing protein</fullName>
    </recommendedName>
</protein>
<feature type="transmembrane region" description="Helical" evidence="1">
    <location>
        <begin position="219"/>
        <end position="236"/>
    </location>
</feature>
<evidence type="ECO:0008006" key="4">
    <source>
        <dbReference type="Google" id="ProtNLM"/>
    </source>
</evidence>
<feature type="transmembrane region" description="Helical" evidence="1">
    <location>
        <begin position="167"/>
        <end position="183"/>
    </location>
</feature>
<feature type="transmembrane region" description="Helical" evidence="1">
    <location>
        <begin position="111"/>
        <end position="131"/>
    </location>
</feature>
<evidence type="ECO:0000256" key="1">
    <source>
        <dbReference type="SAM" id="Phobius"/>
    </source>
</evidence>
<dbReference type="AlphaFoldDB" id="A0A172TJV7"/>
<dbReference type="OrthoDB" id="2380880at2"/>
<dbReference type="PATRIC" id="fig|1178515.4.peg.2980"/>
<dbReference type="STRING" id="1178515.SY83_14830"/>
<name>A0A172TJV7_9BACL</name>
<keyword evidence="1" id="KW-0812">Transmembrane</keyword>
<feature type="transmembrane region" description="Helical" evidence="1">
    <location>
        <begin position="248"/>
        <end position="266"/>
    </location>
</feature>
<keyword evidence="1" id="KW-0472">Membrane</keyword>
<keyword evidence="3" id="KW-1185">Reference proteome</keyword>
<reference evidence="2 3" key="1">
    <citation type="submission" date="2015-01" db="EMBL/GenBank/DDBJ databases">
        <title>Paenibacillus swuensis/DY6/whole genome sequencing.</title>
        <authorList>
            <person name="Kim M.K."/>
            <person name="Srinivasan S."/>
            <person name="Lee J.-J."/>
        </authorList>
    </citation>
    <scope>NUCLEOTIDE SEQUENCE [LARGE SCALE GENOMIC DNA]</scope>
    <source>
        <strain evidence="2 3">DY6</strain>
    </source>
</reference>
<feature type="transmembrane region" description="Helical" evidence="1">
    <location>
        <begin position="58"/>
        <end position="78"/>
    </location>
</feature>
<accession>A0A172TJV7</accession>
<feature type="transmembrane region" description="Helical" evidence="1">
    <location>
        <begin position="143"/>
        <end position="162"/>
    </location>
</feature>
<dbReference type="EMBL" id="CP011388">
    <property type="protein sequence ID" value="ANE47331.1"/>
    <property type="molecule type" value="Genomic_DNA"/>
</dbReference>
<keyword evidence="1" id="KW-1133">Transmembrane helix</keyword>
<dbReference type="KEGG" id="pswu:SY83_14830"/>
<gene>
    <name evidence="2" type="ORF">SY83_14830</name>
</gene>
<feature type="transmembrane region" description="Helical" evidence="1">
    <location>
        <begin position="195"/>
        <end position="212"/>
    </location>
</feature>
<evidence type="ECO:0000313" key="2">
    <source>
        <dbReference type="EMBL" id="ANE47331.1"/>
    </source>
</evidence>
<feature type="transmembrane region" description="Helical" evidence="1">
    <location>
        <begin position="84"/>
        <end position="104"/>
    </location>
</feature>
<organism evidence="2 3">
    <name type="scientific">Paenibacillus swuensis</name>
    <dbReference type="NCBI Taxonomy" id="1178515"/>
    <lineage>
        <taxon>Bacteria</taxon>
        <taxon>Bacillati</taxon>
        <taxon>Bacillota</taxon>
        <taxon>Bacilli</taxon>
        <taxon>Bacillales</taxon>
        <taxon>Paenibacillaceae</taxon>
        <taxon>Paenibacillus</taxon>
    </lineage>
</organism>
<dbReference type="Proteomes" id="UP000076927">
    <property type="component" value="Chromosome"/>
</dbReference>
<sequence length="275" mass="31596">MDVEKRTLIVREIEHWRRSKLLPEQYCDFLLNLYRDEEVNKDSEVFGISTKFVQNSSWLGWLLSFGVISLICFIALHFNSFALSMQMAVIGAAVVILYCAGMIWRTRKRTLAVMLFGAGSILMLWFGIHFLTISGYAEGHLTALYIAICGLLWIVLGITLVLPFLHLCGWLGLVLAYGWWIHLESVSESMWIHELYWIPAGFFLCWLAWLVHHRSKSTSGVLLMAGGLLWLMPQLYQLLVEQAVESHIQWIGFGKLLLAGLILFVSRKKWTEWVA</sequence>
<proteinExistence type="predicted"/>